<sequence>MQAVLLMSWSHHANITQCCDAFNYSPAGSLTKTLRLHRKDSSLSGFQCGPFQVSTSATREDVSKVKEGVTQVKCSTWLDEHVTMAVSLAYGHSKYTYTRT</sequence>
<protein>
    <submittedName>
        <fullName evidence="1">Uncharacterized protein</fullName>
    </submittedName>
</protein>
<accession>A0ABV0SMB5</accession>
<comment type="caution">
    <text evidence="1">The sequence shown here is derived from an EMBL/GenBank/DDBJ whole genome shotgun (WGS) entry which is preliminary data.</text>
</comment>
<evidence type="ECO:0000313" key="1">
    <source>
        <dbReference type="EMBL" id="MEQ2221725.1"/>
    </source>
</evidence>
<dbReference type="EMBL" id="JAHRIQ010001821">
    <property type="protein sequence ID" value="MEQ2221725.1"/>
    <property type="molecule type" value="Genomic_DNA"/>
</dbReference>
<name>A0ABV0SMB5_9TELE</name>
<dbReference type="Proteomes" id="UP001482620">
    <property type="component" value="Unassembled WGS sequence"/>
</dbReference>
<evidence type="ECO:0000313" key="2">
    <source>
        <dbReference type="Proteomes" id="UP001482620"/>
    </source>
</evidence>
<keyword evidence="2" id="KW-1185">Reference proteome</keyword>
<reference evidence="1 2" key="1">
    <citation type="submission" date="2021-06" db="EMBL/GenBank/DDBJ databases">
        <authorList>
            <person name="Palmer J.M."/>
        </authorList>
    </citation>
    <scope>NUCLEOTIDE SEQUENCE [LARGE SCALE GENOMIC DNA]</scope>
    <source>
        <strain evidence="2">if_2019</strain>
        <tissue evidence="1">Muscle</tissue>
    </source>
</reference>
<proteinExistence type="predicted"/>
<organism evidence="1 2">
    <name type="scientific">Ilyodon furcidens</name>
    <name type="common">goldbreast splitfin</name>
    <dbReference type="NCBI Taxonomy" id="33524"/>
    <lineage>
        <taxon>Eukaryota</taxon>
        <taxon>Metazoa</taxon>
        <taxon>Chordata</taxon>
        <taxon>Craniata</taxon>
        <taxon>Vertebrata</taxon>
        <taxon>Euteleostomi</taxon>
        <taxon>Actinopterygii</taxon>
        <taxon>Neopterygii</taxon>
        <taxon>Teleostei</taxon>
        <taxon>Neoteleostei</taxon>
        <taxon>Acanthomorphata</taxon>
        <taxon>Ovalentaria</taxon>
        <taxon>Atherinomorphae</taxon>
        <taxon>Cyprinodontiformes</taxon>
        <taxon>Goodeidae</taxon>
        <taxon>Ilyodon</taxon>
    </lineage>
</organism>
<gene>
    <name evidence="1" type="ORF">ILYODFUR_018620</name>
</gene>